<protein>
    <submittedName>
        <fullName evidence="2">Uncharacterized protein</fullName>
    </submittedName>
</protein>
<organism evidence="2">
    <name type="scientific">uncultured Caudovirales phage</name>
    <dbReference type="NCBI Taxonomy" id="2100421"/>
    <lineage>
        <taxon>Viruses</taxon>
        <taxon>Duplodnaviria</taxon>
        <taxon>Heunggongvirae</taxon>
        <taxon>Uroviricota</taxon>
        <taxon>Caudoviricetes</taxon>
        <taxon>Peduoviridae</taxon>
        <taxon>Maltschvirus</taxon>
        <taxon>Maltschvirus maltsch</taxon>
    </lineage>
</organism>
<feature type="compositionally biased region" description="Polar residues" evidence="1">
    <location>
        <begin position="366"/>
        <end position="376"/>
    </location>
</feature>
<feature type="compositionally biased region" description="Gly residues" evidence="1">
    <location>
        <begin position="353"/>
        <end position="363"/>
    </location>
</feature>
<feature type="compositionally biased region" description="Low complexity" evidence="1">
    <location>
        <begin position="656"/>
        <end position="667"/>
    </location>
</feature>
<feature type="region of interest" description="Disordered" evidence="1">
    <location>
        <begin position="1"/>
        <end position="99"/>
    </location>
</feature>
<reference evidence="2" key="1">
    <citation type="submission" date="2020-05" db="EMBL/GenBank/DDBJ databases">
        <authorList>
            <person name="Chiriac C."/>
            <person name="Salcher M."/>
            <person name="Ghai R."/>
            <person name="Kavagutti S V."/>
        </authorList>
    </citation>
    <scope>NUCLEOTIDE SEQUENCE</scope>
</reference>
<dbReference type="Gene3D" id="1.10.530.10">
    <property type="match status" value="1"/>
</dbReference>
<feature type="region of interest" description="Disordered" evidence="1">
    <location>
        <begin position="641"/>
        <end position="720"/>
    </location>
</feature>
<gene>
    <name evidence="2" type="ORF">UFOVP1369_3</name>
</gene>
<accession>A0A6J5RV63</accession>
<feature type="compositionally biased region" description="Basic and acidic residues" evidence="1">
    <location>
        <begin position="43"/>
        <end position="72"/>
    </location>
</feature>
<dbReference type="EMBL" id="LR797323">
    <property type="protein sequence ID" value="CAB4202249.1"/>
    <property type="molecule type" value="Genomic_DNA"/>
</dbReference>
<evidence type="ECO:0000256" key="1">
    <source>
        <dbReference type="SAM" id="MobiDB-lite"/>
    </source>
</evidence>
<feature type="region of interest" description="Disordered" evidence="1">
    <location>
        <begin position="281"/>
        <end position="377"/>
    </location>
</feature>
<feature type="compositionally biased region" description="Low complexity" evidence="1">
    <location>
        <begin position="17"/>
        <end position="27"/>
    </location>
</feature>
<feature type="compositionally biased region" description="Basic and acidic residues" evidence="1">
    <location>
        <begin position="698"/>
        <end position="720"/>
    </location>
</feature>
<evidence type="ECO:0000313" key="2">
    <source>
        <dbReference type="EMBL" id="CAB4202249.1"/>
    </source>
</evidence>
<sequence>MAYDEMGNYSGYDEEPVVAPVVPDQAPNSYDPFGNPVYSESEEERRKREEEARKKAEEEAKRADESVAHEQKVITYENGSKTVETKQEIPAGQRVAGPVRPGQETAINRAPLDANQAYTAQMESGNRPGIGFHQPGKGTAYGTYGITAPAYADIQKANPKFAGRAITDLSPEEQGEAFQTLQAVNQRQLSRLGVPATPENARLAHFLGASGAAKYLQTGQVSPQAAAANGGLAKTMQIAQQRLAGEGGPGYGQRAMAALGRGLNAVIPSAQAGEVPVQQAGAGRGSYAGMPQAQPGPGVQVATGYGVQGTPGPVNPEQAYPDDSVINDQAAQNEQRQQTQEAPSKYSLATGTGEPGLRGGGPSTGAVSDSGDTPVQSGIRAYQDAQDSVPNLMKIGSSDDPNVPDFIKDRARNRAADLVQDQRETKAAVEKMSTMAPTEMAKHINGKKNESQFDIRLRALMYARMGNQQLASRELDKLDRNAKDTYVQGSDGKPYLLNVKANGEVLGGFNAETGEKLNEKDLVKAAAGIGGGKWSTSAEFFQDKKGNVFQTQHNDKGQTRVVDVKTNERYTGEAPLERLRDASAIAAASQKQEFRRENDTTQFANSIRKLDYGSKLKAVEEAQKAAINRGEPAFTDSELSAMGVDRPDIGPTPTKQQGAAPAAQGAPAQGGGMRPVNPNAAPPQGAVIEPAVPGAVPGRRETVDEGKRRQAEEEVGRAGRKEAAVTAGKVEGGIAGKELTNKVHAKEVYDLVRPIQTALKDATGSGLGTKVDEIAAFFGGSTKGAEASAQLKVLGAKILQNVPRFEGPQSDKDVASYKEAAGNLADSTLPIKQRSAALKTIIDLNKKYAPELDWDFNKPAQSEKVIGGVTYVHDGKGWKAK</sequence>
<proteinExistence type="predicted"/>
<name>A0A6J5RV63_9CAUD</name>
<feature type="compositionally biased region" description="Low complexity" evidence="1">
    <location>
        <begin position="329"/>
        <end position="342"/>
    </location>
</feature>